<sequence>MDVTLLYFEDCPSWKIADERLAALASERGDLRVTHHLVETPAEAERTGFRGSPSIQVDGVDLFAEPGDAVALACRRYPTPDGFQGAPTLDQLRAVLDVPREEAPHEADL</sequence>
<organism evidence="1 2">
    <name type="scientific">Nocardioides salarius</name>
    <dbReference type="NCBI Taxonomy" id="374513"/>
    <lineage>
        <taxon>Bacteria</taxon>
        <taxon>Bacillati</taxon>
        <taxon>Actinomycetota</taxon>
        <taxon>Actinomycetes</taxon>
        <taxon>Propionibacteriales</taxon>
        <taxon>Nocardioidaceae</taxon>
        <taxon>Nocardioides</taxon>
    </lineage>
</organism>
<evidence type="ECO:0000313" key="2">
    <source>
        <dbReference type="Proteomes" id="UP000732378"/>
    </source>
</evidence>
<protein>
    <recommendedName>
        <fullName evidence="3">Thioredoxin family protein</fullName>
    </recommendedName>
</protein>
<dbReference type="RefSeq" id="WP_193667541.1">
    <property type="nucleotide sequence ID" value="NZ_JACDTV010000002.1"/>
</dbReference>
<keyword evidence="2" id="KW-1185">Reference proteome</keyword>
<gene>
    <name evidence="1" type="ORF">JOE61_003615</name>
</gene>
<accession>A0ABS2MF37</accession>
<comment type="caution">
    <text evidence="1">The sequence shown here is derived from an EMBL/GenBank/DDBJ whole genome shotgun (WGS) entry which is preliminary data.</text>
</comment>
<dbReference type="EMBL" id="JAFBBZ010000001">
    <property type="protein sequence ID" value="MBM7509801.1"/>
    <property type="molecule type" value="Genomic_DNA"/>
</dbReference>
<dbReference type="Proteomes" id="UP000732378">
    <property type="component" value="Unassembled WGS sequence"/>
</dbReference>
<evidence type="ECO:0008006" key="3">
    <source>
        <dbReference type="Google" id="ProtNLM"/>
    </source>
</evidence>
<reference evidence="1 2" key="1">
    <citation type="submission" date="2021-01" db="EMBL/GenBank/DDBJ databases">
        <title>Sequencing the genomes of 1000 actinobacteria strains.</title>
        <authorList>
            <person name="Klenk H.-P."/>
        </authorList>
    </citation>
    <scope>NUCLEOTIDE SEQUENCE [LARGE SCALE GENOMIC DNA]</scope>
    <source>
        <strain evidence="1 2">DSM 18239</strain>
    </source>
</reference>
<evidence type="ECO:0000313" key="1">
    <source>
        <dbReference type="EMBL" id="MBM7509801.1"/>
    </source>
</evidence>
<name>A0ABS2MF37_9ACTN</name>
<proteinExistence type="predicted"/>